<keyword evidence="6" id="KW-0442">Lipid degradation</keyword>
<dbReference type="PANTHER" id="PTHR45650">
    <property type="entry name" value="GDSL-LIKE LIPASE/ACYLHYDROLASE-RELATED"/>
    <property type="match status" value="1"/>
</dbReference>
<comment type="subcellular location">
    <subcellularLocation>
        <location evidence="1">Secreted</location>
    </subcellularLocation>
</comment>
<dbReference type="PANTHER" id="PTHR45650:SF75">
    <property type="entry name" value="GDSL-LIKE LIPASE_ACYLHYDROLASE"/>
    <property type="match status" value="1"/>
</dbReference>
<evidence type="ECO:0000313" key="10">
    <source>
        <dbReference type="RefSeq" id="XP_008225404.1"/>
    </source>
</evidence>
<comment type="similarity">
    <text evidence="2">Belongs to the 'GDSL' lipolytic enzyme family.</text>
</comment>
<evidence type="ECO:0000256" key="1">
    <source>
        <dbReference type="ARBA" id="ARBA00004613"/>
    </source>
</evidence>
<feature type="signal peptide" evidence="8">
    <location>
        <begin position="1"/>
        <end position="26"/>
    </location>
</feature>
<dbReference type="Pfam" id="PF00657">
    <property type="entry name" value="Lipase_GDSL"/>
    <property type="match status" value="1"/>
</dbReference>
<dbReference type="InterPro" id="IPR051238">
    <property type="entry name" value="GDSL_esterase/lipase"/>
</dbReference>
<dbReference type="GeneID" id="103325051"/>
<evidence type="ECO:0000256" key="6">
    <source>
        <dbReference type="ARBA" id="ARBA00022963"/>
    </source>
</evidence>
<evidence type="ECO:0000256" key="7">
    <source>
        <dbReference type="ARBA" id="ARBA00023098"/>
    </source>
</evidence>
<organism evidence="9 10">
    <name type="scientific">Prunus mume</name>
    <name type="common">Japanese apricot</name>
    <name type="synonym">Armeniaca mume</name>
    <dbReference type="NCBI Taxonomy" id="102107"/>
    <lineage>
        <taxon>Eukaryota</taxon>
        <taxon>Viridiplantae</taxon>
        <taxon>Streptophyta</taxon>
        <taxon>Embryophyta</taxon>
        <taxon>Tracheophyta</taxon>
        <taxon>Spermatophyta</taxon>
        <taxon>Magnoliopsida</taxon>
        <taxon>eudicotyledons</taxon>
        <taxon>Gunneridae</taxon>
        <taxon>Pentapetalae</taxon>
        <taxon>rosids</taxon>
        <taxon>fabids</taxon>
        <taxon>Rosales</taxon>
        <taxon>Rosaceae</taxon>
        <taxon>Amygdaloideae</taxon>
        <taxon>Amygdaleae</taxon>
        <taxon>Prunus</taxon>
    </lineage>
</organism>
<keyword evidence="4 8" id="KW-0732">Signal</keyword>
<dbReference type="Gene3D" id="3.40.50.1110">
    <property type="entry name" value="SGNH hydrolase"/>
    <property type="match status" value="1"/>
</dbReference>
<dbReference type="Proteomes" id="UP000694861">
    <property type="component" value="Linkage group LG3"/>
</dbReference>
<dbReference type="RefSeq" id="XP_008225404.1">
    <property type="nucleotide sequence ID" value="XM_008227182.1"/>
</dbReference>
<evidence type="ECO:0000256" key="8">
    <source>
        <dbReference type="SAM" id="SignalP"/>
    </source>
</evidence>
<sequence length="370" mass="41227">MACGMKLLLVATALYLVLNTQHFVQGKLQVREPQVPCFFIFGDSVSDNGNNNLLPTFAKVNYSPYGVDFPQGPTGRFCNGRNIVDVLAELLGFENYIPPFAYANGSEIVKGVNLSNYQALKNLLLQGARISMGEQLKNHRTTVLRIIDILGKRSLAKKHLNKCLYSVGMGSNDYINNYFLPQYYQTSKEYTLEEYAEVLIKQYTQQILRLRKYGARKVSLVGLGLIGCTPDAIKTYGTNGSSCVEKLNNASQQFNQKLVALVDELNTNFTDSKFIYVNSYEMGSGDPTLVGFKVLDAGCCEVDQYGQCAPNKTPCQNRTDYVFWDGFHPSEASNLITASRTYSAYNASDTYPMDISHLVQLQLEPQVSAI</sequence>
<evidence type="ECO:0000313" key="9">
    <source>
        <dbReference type="Proteomes" id="UP000694861"/>
    </source>
</evidence>
<keyword evidence="3" id="KW-0964">Secreted</keyword>
<dbReference type="InterPro" id="IPR036514">
    <property type="entry name" value="SGNH_hydro_sf"/>
</dbReference>
<reference evidence="10" key="2">
    <citation type="submission" date="2025-08" db="UniProtKB">
        <authorList>
            <consortium name="RefSeq"/>
        </authorList>
    </citation>
    <scope>IDENTIFICATION</scope>
</reference>
<keyword evidence="7" id="KW-0443">Lipid metabolism</keyword>
<protein>
    <submittedName>
        <fullName evidence="10">GDSL esterase/lipase At1g29660-like</fullName>
    </submittedName>
</protein>
<proteinExistence type="inferred from homology"/>
<evidence type="ECO:0000256" key="5">
    <source>
        <dbReference type="ARBA" id="ARBA00022801"/>
    </source>
</evidence>
<name>A0ABM0NIR9_PRUMU</name>
<keyword evidence="5" id="KW-0378">Hydrolase</keyword>
<evidence type="ECO:0000256" key="3">
    <source>
        <dbReference type="ARBA" id="ARBA00022525"/>
    </source>
</evidence>
<dbReference type="CDD" id="cd01837">
    <property type="entry name" value="SGNH_plant_lipase_like"/>
    <property type="match status" value="1"/>
</dbReference>
<reference evidence="9" key="1">
    <citation type="journal article" date="2012" name="Nat. Commun.">
        <title>The genome of Prunus mume.</title>
        <authorList>
            <person name="Zhang Q."/>
            <person name="Chen W."/>
            <person name="Sun L."/>
            <person name="Zhao F."/>
            <person name="Huang B."/>
            <person name="Yang W."/>
            <person name="Tao Y."/>
            <person name="Wang J."/>
            <person name="Yuan Z."/>
            <person name="Fan G."/>
            <person name="Xing Z."/>
            <person name="Han C."/>
            <person name="Pan H."/>
            <person name="Zhong X."/>
            <person name="Shi W."/>
            <person name="Liang X."/>
            <person name="Du D."/>
            <person name="Sun F."/>
            <person name="Xu Z."/>
            <person name="Hao R."/>
            <person name="Lv T."/>
            <person name="Lv Y."/>
            <person name="Zheng Z."/>
            <person name="Sun M."/>
            <person name="Luo L."/>
            <person name="Cai M."/>
            <person name="Gao Y."/>
            <person name="Wang J."/>
            <person name="Yin Y."/>
            <person name="Xu X."/>
            <person name="Cheng T."/>
            <person name="Wang J."/>
        </authorList>
    </citation>
    <scope>NUCLEOTIDE SEQUENCE [LARGE SCALE GENOMIC DNA]</scope>
</reference>
<dbReference type="InterPro" id="IPR035669">
    <property type="entry name" value="SGNH_plant_lipase-like"/>
</dbReference>
<feature type="chain" id="PRO_5046259595" evidence="8">
    <location>
        <begin position="27"/>
        <end position="370"/>
    </location>
</feature>
<dbReference type="InterPro" id="IPR001087">
    <property type="entry name" value="GDSL"/>
</dbReference>
<keyword evidence="9" id="KW-1185">Reference proteome</keyword>
<evidence type="ECO:0000256" key="4">
    <source>
        <dbReference type="ARBA" id="ARBA00022729"/>
    </source>
</evidence>
<dbReference type="SUPFAM" id="SSF52266">
    <property type="entry name" value="SGNH hydrolase"/>
    <property type="match status" value="1"/>
</dbReference>
<gene>
    <name evidence="10" type="primary">LOC103325051</name>
</gene>
<accession>A0ABM0NIR9</accession>
<evidence type="ECO:0000256" key="2">
    <source>
        <dbReference type="ARBA" id="ARBA00008668"/>
    </source>
</evidence>